<comment type="caution">
    <text evidence="1">The sequence shown here is derived from an EMBL/GenBank/DDBJ whole genome shotgun (WGS) entry which is preliminary data.</text>
</comment>
<gene>
    <name evidence="1" type="ORF">JOF56_002085</name>
</gene>
<sequence>MEAQLFTLVSAEDPDKIFAWGMEIATDDDVEAIVYRRDPLTHRTMFGVHNSAEEALARYGNTRALDLQWEYQ</sequence>
<reference evidence="1 2" key="1">
    <citation type="submission" date="2021-03" db="EMBL/GenBank/DDBJ databases">
        <title>Sequencing the genomes of 1000 actinobacteria strains.</title>
        <authorList>
            <person name="Klenk H.-P."/>
        </authorList>
    </citation>
    <scope>NUCLEOTIDE SEQUENCE [LARGE SCALE GENOMIC DNA]</scope>
    <source>
        <strain evidence="1 2">DSM 46670</strain>
    </source>
</reference>
<organism evidence="1 2">
    <name type="scientific">Kibdelosporangium banguiense</name>
    <dbReference type="NCBI Taxonomy" id="1365924"/>
    <lineage>
        <taxon>Bacteria</taxon>
        <taxon>Bacillati</taxon>
        <taxon>Actinomycetota</taxon>
        <taxon>Actinomycetes</taxon>
        <taxon>Pseudonocardiales</taxon>
        <taxon>Pseudonocardiaceae</taxon>
        <taxon>Kibdelosporangium</taxon>
    </lineage>
</organism>
<dbReference type="Proteomes" id="UP001519332">
    <property type="component" value="Unassembled WGS sequence"/>
</dbReference>
<dbReference type="EMBL" id="JAGINW010000001">
    <property type="protein sequence ID" value="MBP2321700.1"/>
    <property type="molecule type" value="Genomic_DNA"/>
</dbReference>
<evidence type="ECO:0000313" key="1">
    <source>
        <dbReference type="EMBL" id="MBP2321700.1"/>
    </source>
</evidence>
<protein>
    <submittedName>
        <fullName evidence="1">Uncharacterized protein</fullName>
    </submittedName>
</protein>
<name>A0ABS4TBA8_9PSEU</name>
<evidence type="ECO:0000313" key="2">
    <source>
        <dbReference type="Proteomes" id="UP001519332"/>
    </source>
</evidence>
<accession>A0ABS4TBA8</accession>
<dbReference type="RefSeq" id="WP_209636726.1">
    <property type="nucleotide sequence ID" value="NZ_JAGINW010000001.1"/>
</dbReference>
<proteinExistence type="predicted"/>
<keyword evidence="2" id="KW-1185">Reference proteome</keyword>